<evidence type="ECO:0000256" key="1">
    <source>
        <dbReference type="SAM" id="MobiDB-lite"/>
    </source>
</evidence>
<name>A0A0A8YLU8_ARUDO</name>
<feature type="region of interest" description="Disordered" evidence="1">
    <location>
        <begin position="1"/>
        <end position="37"/>
    </location>
</feature>
<reference evidence="2" key="1">
    <citation type="submission" date="2014-09" db="EMBL/GenBank/DDBJ databases">
        <authorList>
            <person name="Magalhaes I.L.F."/>
            <person name="Oliveira U."/>
            <person name="Santos F.R."/>
            <person name="Vidigal T.H.D.A."/>
            <person name="Brescovit A.D."/>
            <person name="Santos A.J."/>
        </authorList>
    </citation>
    <scope>NUCLEOTIDE SEQUENCE</scope>
    <source>
        <tissue evidence="2">Shoot tissue taken approximately 20 cm above the soil surface</tissue>
    </source>
</reference>
<sequence>MNRSAGRIGRAGSINQLSRENGARNETTAEARRRDRTGRSVLPCVASIFFTVSRLN</sequence>
<organism evidence="2">
    <name type="scientific">Arundo donax</name>
    <name type="common">Giant reed</name>
    <name type="synonym">Donax arundinaceus</name>
    <dbReference type="NCBI Taxonomy" id="35708"/>
    <lineage>
        <taxon>Eukaryota</taxon>
        <taxon>Viridiplantae</taxon>
        <taxon>Streptophyta</taxon>
        <taxon>Embryophyta</taxon>
        <taxon>Tracheophyta</taxon>
        <taxon>Spermatophyta</taxon>
        <taxon>Magnoliopsida</taxon>
        <taxon>Liliopsida</taxon>
        <taxon>Poales</taxon>
        <taxon>Poaceae</taxon>
        <taxon>PACMAD clade</taxon>
        <taxon>Arundinoideae</taxon>
        <taxon>Arundineae</taxon>
        <taxon>Arundo</taxon>
    </lineage>
</organism>
<accession>A0A0A8YLU8</accession>
<proteinExistence type="predicted"/>
<feature type="compositionally biased region" description="Basic and acidic residues" evidence="1">
    <location>
        <begin position="21"/>
        <end position="33"/>
    </location>
</feature>
<dbReference type="EMBL" id="GBRH01270651">
    <property type="protein sequence ID" value="JAD27244.1"/>
    <property type="molecule type" value="Transcribed_RNA"/>
</dbReference>
<reference evidence="2" key="2">
    <citation type="journal article" date="2015" name="Data Brief">
        <title>Shoot transcriptome of the giant reed, Arundo donax.</title>
        <authorList>
            <person name="Barrero R.A."/>
            <person name="Guerrero F.D."/>
            <person name="Moolhuijzen P."/>
            <person name="Goolsby J.A."/>
            <person name="Tidwell J."/>
            <person name="Bellgard S.E."/>
            <person name="Bellgard M.I."/>
        </authorList>
    </citation>
    <scope>NUCLEOTIDE SEQUENCE</scope>
    <source>
        <tissue evidence="2">Shoot tissue taken approximately 20 cm above the soil surface</tissue>
    </source>
</reference>
<dbReference type="AlphaFoldDB" id="A0A0A8YLU8"/>
<protein>
    <submittedName>
        <fullName evidence="2">Uncharacterized protein</fullName>
    </submittedName>
</protein>
<evidence type="ECO:0000313" key="2">
    <source>
        <dbReference type="EMBL" id="JAD27244.1"/>
    </source>
</evidence>